<name>A0A9K3CMZ7_9EUKA</name>
<feature type="compositionally biased region" description="Polar residues" evidence="1">
    <location>
        <begin position="618"/>
        <end position="630"/>
    </location>
</feature>
<keyword evidence="3" id="KW-1185">Reference proteome</keyword>
<feature type="compositionally biased region" description="Basic and acidic residues" evidence="1">
    <location>
        <begin position="481"/>
        <end position="503"/>
    </location>
</feature>
<organism evidence="2 3">
    <name type="scientific">Kipferlia bialata</name>
    <dbReference type="NCBI Taxonomy" id="797122"/>
    <lineage>
        <taxon>Eukaryota</taxon>
        <taxon>Metamonada</taxon>
        <taxon>Carpediemonas-like organisms</taxon>
        <taxon>Kipferlia</taxon>
    </lineage>
</organism>
<gene>
    <name evidence="2" type="ORF">KIPB_000044</name>
</gene>
<feature type="region of interest" description="Disordered" evidence="1">
    <location>
        <begin position="339"/>
        <end position="434"/>
    </location>
</feature>
<dbReference type="AlphaFoldDB" id="A0A9K3CMZ7"/>
<feature type="compositionally biased region" description="Basic and acidic residues" evidence="1">
    <location>
        <begin position="407"/>
        <end position="431"/>
    </location>
</feature>
<feature type="region of interest" description="Disordered" evidence="1">
    <location>
        <begin position="478"/>
        <end position="503"/>
    </location>
</feature>
<evidence type="ECO:0000313" key="2">
    <source>
        <dbReference type="EMBL" id="GIQ79401.1"/>
    </source>
</evidence>
<dbReference type="Proteomes" id="UP000265618">
    <property type="component" value="Unassembled WGS sequence"/>
</dbReference>
<feature type="compositionally biased region" description="Pro residues" evidence="1">
    <location>
        <begin position="571"/>
        <end position="592"/>
    </location>
</feature>
<dbReference type="EMBL" id="BDIP01000003">
    <property type="protein sequence ID" value="GIQ79401.1"/>
    <property type="molecule type" value="Genomic_DNA"/>
</dbReference>
<feature type="region of interest" description="Disordered" evidence="1">
    <location>
        <begin position="516"/>
        <end position="633"/>
    </location>
</feature>
<protein>
    <submittedName>
        <fullName evidence="2">Uncharacterized protein</fullName>
    </submittedName>
</protein>
<evidence type="ECO:0000313" key="3">
    <source>
        <dbReference type="Proteomes" id="UP000265618"/>
    </source>
</evidence>
<accession>A0A9K3CMZ7</accession>
<sequence>MGALEARHRRGRVSIRSSCVKGYLPRLEVIMTRWVNSLLPKTYLVQDVCAAMGDCITLPALFVTLSSGSKGSPTFPSRPSVSALESVLSSIRENSAIRLALIPSVSELMTGEPRVIVPFLLELFSCYVYRYVKARRRSVIRQLQTIVSATYSGFSTEQYPLGLASGLPLLHLVYNNAPDAVSISDACPVPPTPSTQTAPKSPWQKRGHRASLGLSITPTSPGVGPDSHRLCNFRLALEGLHVLGVPHFLDADDWVELTRPWEEVHQRVSPEAYEWGMWLCTAQVDSILTWFTSVDAAVPTYSRSGKYHPLPVNTVDGRRHQGVGVQLDSVLLRAYSRHMTGQGQSPLQTMARDGVAPTPPHPALYPPLSLMTSPLSRFETSPRRGMAETQPVSPLRRIPQPPSPSVDNDRGRERDRLSQTTLGDRERERQAVSRALAAPPSLSVFSGCVPVSDRVSRFLQTLRPDQVGSLCSPVVQPRVQSARERETESQWERDTYMDADRGDEVDTRLEASYLQAENEAVPLDGYPAPRGTPRSVSDAWDDSRDGSVSGRESEEGEDNPSAPSHAMVDPPDSPSGPPPSPRPPVSPIPSPQHSPLCLSVSDLAGNGDKAHSDRHYQCFQSTKQAPSTTGPDYYPGQTRRTLVMSPHATTAVTRRGVRRGSVGTGHVVDSVDGLMIELEGGGGIGDMVGIDDPGYGHQTSVRYPHLMTETVYISGRERERRKA</sequence>
<feature type="compositionally biased region" description="Polar residues" evidence="1">
    <location>
        <begin position="339"/>
        <end position="348"/>
    </location>
</feature>
<reference evidence="2 3" key="1">
    <citation type="journal article" date="2018" name="PLoS ONE">
        <title>The draft genome of Kipferlia bialata reveals reductive genome evolution in fornicate parasites.</title>
        <authorList>
            <person name="Tanifuji G."/>
            <person name="Takabayashi S."/>
            <person name="Kume K."/>
            <person name="Takagi M."/>
            <person name="Nakayama T."/>
            <person name="Kamikawa R."/>
            <person name="Inagaki Y."/>
            <person name="Hashimoto T."/>
        </authorList>
    </citation>
    <scope>NUCLEOTIDE SEQUENCE [LARGE SCALE GENOMIC DNA]</scope>
    <source>
        <strain evidence="2">NY0173</strain>
    </source>
</reference>
<comment type="caution">
    <text evidence="2">The sequence shown here is derived from an EMBL/GenBank/DDBJ whole genome shotgun (WGS) entry which is preliminary data.</text>
</comment>
<evidence type="ECO:0000256" key="1">
    <source>
        <dbReference type="SAM" id="MobiDB-lite"/>
    </source>
</evidence>
<proteinExistence type="predicted"/>